<feature type="transmembrane region" description="Helical" evidence="2">
    <location>
        <begin position="68"/>
        <end position="95"/>
    </location>
</feature>
<evidence type="ECO:0000313" key="4">
    <source>
        <dbReference type="Proteomes" id="UP000823854"/>
    </source>
</evidence>
<dbReference type="Proteomes" id="UP000823854">
    <property type="component" value="Unassembled WGS sequence"/>
</dbReference>
<evidence type="ECO:0000256" key="1">
    <source>
        <dbReference type="SAM" id="MobiDB-lite"/>
    </source>
</evidence>
<gene>
    <name evidence="3" type="ORF">H9932_01810</name>
</gene>
<keyword evidence="2" id="KW-0812">Transmembrane</keyword>
<comment type="caution">
    <text evidence="3">The sequence shown here is derived from an EMBL/GenBank/DDBJ whole genome shotgun (WGS) entry which is preliminary data.</text>
</comment>
<evidence type="ECO:0000256" key="2">
    <source>
        <dbReference type="SAM" id="Phobius"/>
    </source>
</evidence>
<dbReference type="EMBL" id="DWWC01000036">
    <property type="protein sequence ID" value="HJC68399.1"/>
    <property type="molecule type" value="Genomic_DNA"/>
</dbReference>
<dbReference type="AlphaFoldDB" id="A0A9D2PWF4"/>
<accession>A0A9D2PWF4</accession>
<protein>
    <recommendedName>
        <fullName evidence="5">DUF4386 domain-containing protein</fullName>
    </recommendedName>
</protein>
<evidence type="ECO:0008006" key="5">
    <source>
        <dbReference type="Google" id="ProtNLM"/>
    </source>
</evidence>
<name>A0A9D2PWF4_9MICO</name>
<evidence type="ECO:0000313" key="3">
    <source>
        <dbReference type="EMBL" id="HJC68399.1"/>
    </source>
</evidence>
<feature type="transmembrane region" description="Helical" evidence="2">
    <location>
        <begin position="206"/>
        <end position="226"/>
    </location>
</feature>
<keyword evidence="2" id="KW-0472">Membrane</keyword>
<proteinExistence type="predicted"/>
<feature type="transmembrane region" description="Helical" evidence="2">
    <location>
        <begin position="181"/>
        <end position="200"/>
    </location>
</feature>
<sequence length="243" mass="24878">MNSSRGAVESTSSTVRRRPEGPHAGVVGAVSTGLFIASLAVVAILGGGQALSSSFVDGYSDFLAHHGLAARASAMLQLGSSVPLGIYAAIMYARLRRLGIRVPGPAIALYGGVTASVMLAGSALVAWTAGQSAVAAQPNLVHALGILAFASGGVAHLLGLGLLVAGIAVPALVLRLLPAQLSWAGLVIAAVCEFSVLAMVVEPLQVLVPIGRFTSLAWIIAAGFLIPPTRRTHHRRTRQKENS</sequence>
<feature type="compositionally biased region" description="Polar residues" evidence="1">
    <location>
        <begin position="1"/>
        <end position="14"/>
    </location>
</feature>
<feature type="transmembrane region" description="Helical" evidence="2">
    <location>
        <begin position="26"/>
        <end position="48"/>
    </location>
</feature>
<feature type="region of interest" description="Disordered" evidence="1">
    <location>
        <begin position="1"/>
        <end position="22"/>
    </location>
</feature>
<reference evidence="3" key="2">
    <citation type="submission" date="2021-04" db="EMBL/GenBank/DDBJ databases">
        <authorList>
            <person name="Gilroy R."/>
        </authorList>
    </citation>
    <scope>NUCLEOTIDE SEQUENCE</scope>
    <source>
        <strain evidence="3">CHK130-7132</strain>
    </source>
</reference>
<feature type="transmembrane region" description="Helical" evidence="2">
    <location>
        <begin position="141"/>
        <end position="174"/>
    </location>
</feature>
<keyword evidence="2" id="KW-1133">Transmembrane helix</keyword>
<feature type="transmembrane region" description="Helical" evidence="2">
    <location>
        <begin position="107"/>
        <end position="129"/>
    </location>
</feature>
<reference evidence="3" key="1">
    <citation type="journal article" date="2021" name="PeerJ">
        <title>Extensive microbial diversity within the chicken gut microbiome revealed by metagenomics and culture.</title>
        <authorList>
            <person name="Gilroy R."/>
            <person name="Ravi A."/>
            <person name="Getino M."/>
            <person name="Pursley I."/>
            <person name="Horton D.L."/>
            <person name="Alikhan N.F."/>
            <person name="Baker D."/>
            <person name="Gharbi K."/>
            <person name="Hall N."/>
            <person name="Watson M."/>
            <person name="Adriaenssens E.M."/>
            <person name="Foster-Nyarko E."/>
            <person name="Jarju S."/>
            <person name="Secka A."/>
            <person name="Antonio M."/>
            <person name="Oren A."/>
            <person name="Chaudhuri R.R."/>
            <person name="La Ragione R."/>
            <person name="Hildebrand F."/>
            <person name="Pallen M.J."/>
        </authorList>
    </citation>
    <scope>NUCLEOTIDE SEQUENCE</scope>
    <source>
        <strain evidence="3">CHK130-7132</strain>
    </source>
</reference>
<organism evidence="3 4">
    <name type="scientific">Candidatus Brachybacterium intestinipullorum</name>
    <dbReference type="NCBI Taxonomy" id="2838512"/>
    <lineage>
        <taxon>Bacteria</taxon>
        <taxon>Bacillati</taxon>
        <taxon>Actinomycetota</taxon>
        <taxon>Actinomycetes</taxon>
        <taxon>Micrococcales</taxon>
        <taxon>Dermabacteraceae</taxon>
        <taxon>Brachybacterium</taxon>
    </lineage>
</organism>